<keyword evidence="2" id="KW-1185">Reference proteome</keyword>
<reference evidence="1 2" key="2">
    <citation type="journal article" date="2010" name="Proc. Natl. Acad. Sci. U.S.A.">
        <title>Enigmatic, ultrasmall, uncultivated Archaea.</title>
        <authorList>
            <person name="Baker B.J."/>
            <person name="Comolli L.R."/>
            <person name="Dick G.J."/>
            <person name="Hauser L.J."/>
            <person name="Hyatt D."/>
            <person name="Dill B.D."/>
            <person name="Land M.L."/>
            <person name="Verberkmoes N.C."/>
            <person name="Hettich R.L."/>
            <person name="Banfield J.F."/>
        </authorList>
    </citation>
    <scope>NUCLEOTIDE SEQUENCE [LARGE SCALE GENOMIC DNA]</scope>
    <source>
        <strain evidence="1">ARMAN-2</strain>
    </source>
</reference>
<organism evidence="1 2">
    <name type="scientific">Candidatus Micrarchaeum acidiphilum ARMAN-2</name>
    <dbReference type="NCBI Taxonomy" id="425595"/>
    <lineage>
        <taxon>Archaea</taxon>
        <taxon>Candidatus Micrarchaeota</taxon>
        <taxon>Candidatus Micrarchaeia</taxon>
        <taxon>Candidatus Micrarchaeales</taxon>
        <taxon>Candidatus Micrarchaeaceae</taxon>
        <taxon>Candidatus Micrarchaeum</taxon>
    </lineage>
</organism>
<sequence>MLKYYNIEINIMQEVPEAVRAALEELKSKHRHHLQLRKCEGGYYVSEATSKWDPEKGRNRAISIYVGKITDSGEFIGPVRKRSSTRGIDNLDQYMKIGKERSKAKEKQQFESEYEPLILKELSTNPRDGIAAISKRIGLPYSTTQYWIKKLEKKYGIHYTIEHWFLRNLGFDRYIAIAKFKDKRPNASELKKEVEKNPYIQLAVLTRGAYDLFLFMVAPDIRFAEDTVYDLRSSPVFENCPGTWYSSYYQQGIGHIMLRDSFFDILKNKIWQRTKETPRKQKDQLFLREYATLKELNNNGLIEFSKIDEKYNLKEGSAQYTYHKLIAEDMMKRITIAMDKPPIKDTAIIIAEQLDVNKFNAHKKDYYIETLSDSNTPLNKYIFAGDIGSPYGIILITTTYSDGEIEKIEESLIRSMRGCTLRTSIVSSILTGNLGFRKIDTSKTWIYEKLLKEYNKQ</sequence>
<protein>
    <submittedName>
        <fullName evidence="1">Transcriptional regulator, AsnC family</fullName>
    </submittedName>
</protein>
<gene>
    <name evidence="1" type="ORF">UNLARM2_0950</name>
</gene>
<dbReference type="Gene3D" id="1.10.10.10">
    <property type="entry name" value="Winged helix-like DNA-binding domain superfamily/Winged helix DNA-binding domain"/>
    <property type="match status" value="1"/>
</dbReference>
<accession>C7DIR2</accession>
<name>C7DIR2_MICA2</name>
<evidence type="ECO:0000313" key="1">
    <source>
        <dbReference type="EMBL" id="EET89836.1"/>
    </source>
</evidence>
<evidence type="ECO:0000313" key="2">
    <source>
        <dbReference type="Proteomes" id="UP000332487"/>
    </source>
</evidence>
<reference evidence="1 2" key="1">
    <citation type="journal article" date="2009" name="Genome Biol.">
        <title>Community-wide analysis of microbial genome sequence signatures.</title>
        <authorList>
            <person name="Dick G.J."/>
            <person name="Andersson A.F."/>
            <person name="Baker B.J."/>
            <person name="Simmons S.L."/>
            <person name="Thomas B.C."/>
            <person name="Yelton A.P."/>
            <person name="Banfield J.F."/>
        </authorList>
    </citation>
    <scope>NUCLEOTIDE SEQUENCE [LARGE SCALE GENOMIC DNA]</scope>
    <source>
        <strain evidence="1">ARMAN-2</strain>
    </source>
</reference>
<dbReference type="EMBL" id="GG697241">
    <property type="protein sequence ID" value="EET89836.1"/>
    <property type="molecule type" value="Genomic_DNA"/>
</dbReference>
<dbReference type="AlphaFoldDB" id="C7DIR2"/>
<proteinExistence type="predicted"/>
<dbReference type="Proteomes" id="UP000332487">
    <property type="component" value="Unassembled WGS sequence"/>
</dbReference>
<dbReference type="InterPro" id="IPR036388">
    <property type="entry name" value="WH-like_DNA-bd_sf"/>
</dbReference>